<protein>
    <submittedName>
        <fullName evidence="2">Uncharacterized protein</fullName>
    </submittedName>
</protein>
<reference evidence="2" key="1">
    <citation type="submission" date="2014-05" db="EMBL/GenBank/DDBJ databases">
        <authorList>
            <person name="Chronopoulou M."/>
        </authorList>
    </citation>
    <scope>NUCLEOTIDE SEQUENCE</scope>
    <source>
        <tissue evidence="2">Whole organism</tissue>
    </source>
</reference>
<evidence type="ECO:0000256" key="1">
    <source>
        <dbReference type="SAM" id="Phobius"/>
    </source>
</evidence>
<keyword evidence="1" id="KW-0812">Transmembrane</keyword>
<keyword evidence="1" id="KW-0472">Membrane</keyword>
<accession>A0A0K2UMN9</accession>
<feature type="transmembrane region" description="Helical" evidence="1">
    <location>
        <begin position="16"/>
        <end position="37"/>
    </location>
</feature>
<proteinExistence type="predicted"/>
<sequence>NSSHYLKYNTFSHTTFLIYYHATFGISSGVFPNYHYVIMFKKLIYSWCLDNDCLRFF</sequence>
<organism evidence="2">
    <name type="scientific">Lepeophtheirus salmonis</name>
    <name type="common">Salmon louse</name>
    <name type="synonym">Caligus salmonis</name>
    <dbReference type="NCBI Taxonomy" id="72036"/>
    <lineage>
        <taxon>Eukaryota</taxon>
        <taxon>Metazoa</taxon>
        <taxon>Ecdysozoa</taxon>
        <taxon>Arthropoda</taxon>
        <taxon>Crustacea</taxon>
        <taxon>Multicrustacea</taxon>
        <taxon>Hexanauplia</taxon>
        <taxon>Copepoda</taxon>
        <taxon>Siphonostomatoida</taxon>
        <taxon>Caligidae</taxon>
        <taxon>Lepeophtheirus</taxon>
    </lineage>
</organism>
<feature type="non-terminal residue" evidence="2">
    <location>
        <position position="1"/>
    </location>
</feature>
<evidence type="ECO:0000313" key="2">
    <source>
        <dbReference type="EMBL" id="CDW38996.1"/>
    </source>
</evidence>
<dbReference type="AlphaFoldDB" id="A0A0K2UMN9"/>
<dbReference type="EMBL" id="HACA01021635">
    <property type="protein sequence ID" value="CDW38996.1"/>
    <property type="molecule type" value="Transcribed_RNA"/>
</dbReference>
<name>A0A0K2UMN9_LEPSM</name>
<keyword evidence="1" id="KW-1133">Transmembrane helix</keyword>